<dbReference type="AlphaFoldDB" id="A0AA40MJJ2"/>
<feature type="compositionally biased region" description="Basic and acidic residues" evidence="1">
    <location>
        <begin position="83"/>
        <end position="108"/>
    </location>
</feature>
<evidence type="ECO:0000313" key="2">
    <source>
        <dbReference type="EMBL" id="KIU01638.1"/>
    </source>
</evidence>
<name>A0AA40MJJ2_STAAU</name>
<gene>
    <name evidence="2" type="ORF">QU38_00600</name>
</gene>
<proteinExistence type="predicted"/>
<sequence length="133" mass="14114">AEHTGLVGGVRRLEGDRGTAAAQALQGRLLVVDQCHDDVAGVGGVLLADHHEVAVEDASLDHRVAAHLQGIVLAARDHVRGQGDRAALRLDGRDRRARRDPPHHRDGDGAAAHLRRSGEVGRGRRALAAPAFH</sequence>
<accession>A0AA40MJJ2</accession>
<dbReference type="Proteomes" id="UP000032274">
    <property type="component" value="Unassembled WGS sequence"/>
</dbReference>
<organism evidence="2 3">
    <name type="scientific">Staphylococcus aureus</name>
    <dbReference type="NCBI Taxonomy" id="1280"/>
    <lineage>
        <taxon>Bacteria</taxon>
        <taxon>Bacillati</taxon>
        <taxon>Bacillota</taxon>
        <taxon>Bacilli</taxon>
        <taxon>Bacillales</taxon>
        <taxon>Staphylococcaceae</taxon>
        <taxon>Staphylococcus</taxon>
    </lineage>
</organism>
<feature type="region of interest" description="Disordered" evidence="1">
    <location>
        <begin position="83"/>
        <end position="133"/>
    </location>
</feature>
<feature type="non-terminal residue" evidence="2">
    <location>
        <position position="133"/>
    </location>
</feature>
<comment type="caution">
    <text evidence="2">The sequence shown here is derived from an EMBL/GenBank/DDBJ whole genome shotgun (WGS) entry which is preliminary data.</text>
</comment>
<evidence type="ECO:0000313" key="3">
    <source>
        <dbReference type="Proteomes" id="UP000032274"/>
    </source>
</evidence>
<dbReference type="EMBL" id="JXIG01000136">
    <property type="protein sequence ID" value="KIU01638.1"/>
    <property type="molecule type" value="Genomic_DNA"/>
</dbReference>
<reference evidence="2 3" key="1">
    <citation type="submission" date="2015-01" db="EMBL/GenBank/DDBJ databases">
        <title>Characterization of Swiss Staphylococcus aureus strains involved in food poisoning.</title>
        <authorList>
            <person name="Crovadore J."/>
            <person name="Chablais R."/>
            <person name="Tonacini J."/>
            <person name="Schnyder B."/>
            <person name="Lefort F."/>
        </authorList>
    </citation>
    <scope>NUCLEOTIDE SEQUENCE [LARGE SCALE GENOMIC DNA]</scope>
    <source>
        <strain evidence="2 3">SA-120</strain>
    </source>
</reference>
<evidence type="ECO:0000256" key="1">
    <source>
        <dbReference type="SAM" id="MobiDB-lite"/>
    </source>
</evidence>
<protein>
    <submittedName>
        <fullName evidence="2">Uncharacterized protein</fullName>
    </submittedName>
</protein>
<feature type="non-terminal residue" evidence="2">
    <location>
        <position position="1"/>
    </location>
</feature>